<accession>A0A369TB58</accession>
<sequence>MKRPVAAALTAFGLALSLPATGHAAQPSENDVEEARALAKEFMMSLKGELQAAIKEGGPINAIDVCRTAAPGIAGEISSKSGWAVGRTALKVRNPRNAPDVRERAVLMDFLARAEAGEDLMKMESATVIAENGRRYLHYMKAIPTGGVCLTCHGGELEPKLQQAILQTYPADAATGFEAGELRGAFTFVKPLE</sequence>
<dbReference type="EMBL" id="QPMH01000010">
    <property type="protein sequence ID" value="RDD61615.1"/>
    <property type="molecule type" value="Genomic_DNA"/>
</dbReference>
<evidence type="ECO:0000256" key="1">
    <source>
        <dbReference type="SAM" id="SignalP"/>
    </source>
</evidence>
<evidence type="ECO:0000313" key="3">
    <source>
        <dbReference type="EMBL" id="RDD61615.1"/>
    </source>
</evidence>
<protein>
    <submittedName>
        <fullName evidence="3">DUF3365 domain-containing protein</fullName>
    </submittedName>
</protein>
<dbReference type="Pfam" id="PF11845">
    <property type="entry name" value="Tll0287-like"/>
    <property type="match status" value="1"/>
</dbReference>
<feature type="signal peptide" evidence="1">
    <location>
        <begin position="1"/>
        <end position="24"/>
    </location>
</feature>
<keyword evidence="1" id="KW-0732">Signal</keyword>
<proteinExistence type="predicted"/>
<reference evidence="3 4" key="1">
    <citation type="submission" date="2018-07" db="EMBL/GenBank/DDBJ databases">
        <title>Venubactetium sediminum gen. nov., sp. nov., isolated from a marine solar saltern.</title>
        <authorList>
            <person name="Wang S."/>
        </authorList>
    </citation>
    <scope>NUCLEOTIDE SEQUENCE [LARGE SCALE GENOMIC DNA]</scope>
    <source>
        <strain evidence="3 4">WD2A32</strain>
    </source>
</reference>
<dbReference type="Proteomes" id="UP000253941">
    <property type="component" value="Unassembled WGS sequence"/>
</dbReference>
<name>A0A369TB58_9PROT</name>
<gene>
    <name evidence="3" type="ORF">DRB17_11815</name>
</gene>
<dbReference type="InterPro" id="IPR021796">
    <property type="entry name" value="Tll0287-like_dom"/>
</dbReference>
<dbReference type="AlphaFoldDB" id="A0A369TB58"/>
<comment type="caution">
    <text evidence="3">The sequence shown here is derived from an EMBL/GenBank/DDBJ whole genome shotgun (WGS) entry which is preliminary data.</text>
</comment>
<keyword evidence="4" id="KW-1185">Reference proteome</keyword>
<organism evidence="3 4">
    <name type="scientific">Ferruginivarius sediminum</name>
    <dbReference type="NCBI Taxonomy" id="2661937"/>
    <lineage>
        <taxon>Bacteria</taxon>
        <taxon>Pseudomonadati</taxon>
        <taxon>Pseudomonadota</taxon>
        <taxon>Alphaproteobacteria</taxon>
        <taxon>Rhodospirillales</taxon>
        <taxon>Rhodospirillaceae</taxon>
        <taxon>Ferruginivarius</taxon>
    </lineage>
</organism>
<evidence type="ECO:0000313" key="4">
    <source>
        <dbReference type="Proteomes" id="UP000253941"/>
    </source>
</evidence>
<evidence type="ECO:0000259" key="2">
    <source>
        <dbReference type="Pfam" id="PF11845"/>
    </source>
</evidence>
<feature type="domain" description="Tll0287-like" evidence="2">
    <location>
        <begin position="29"/>
        <end position="189"/>
    </location>
</feature>
<feature type="chain" id="PRO_5016688336" evidence="1">
    <location>
        <begin position="25"/>
        <end position="193"/>
    </location>
</feature>
<dbReference type="RefSeq" id="WP_114582418.1">
    <property type="nucleotide sequence ID" value="NZ_QPMH01000010.1"/>
</dbReference>